<dbReference type="EMBL" id="FQXS01000028">
    <property type="protein sequence ID" value="SHI07426.1"/>
    <property type="molecule type" value="Genomic_DNA"/>
</dbReference>
<dbReference type="Gene3D" id="3.60.40.10">
    <property type="entry name" value="PPM-type phosphatase domain"/>
    <property type="match status" value="1"/>
</dbReference>
<keyword evidence="5" id="KW-1185">Reference proteome</keyword>
<dbReference type="Pfam" id="PF00672">
    <property type="entry name" value="HAMP"/>
    <property type="match status" value="1"/>
</dbReference>
<dbReference type="InterPro" id="IPR036457">
    <property type="entry name" value="PPM-type-like_dom_sf"/>
</dbReference>
<dbReference type="InterPro" id="IPR001932">
    <property type="entry name" value="PPM-type_phosphatase-like_dom"/>
</dbReference>
<evidence type="ECO:0000256" key="2">
    <source>
        <dbReference type="SAM" id="Phobius"/>
    </source>
</evidence>
<keyword evidence="2" id="KW-0472">Membrane</keyword>
<dbReference type="Proteomes" id="UP000184139">
    <property type="component" value="Unassembled WGS sequence"/>
</dbReference>
<dbReference type="InterPro" id="IPR052016">
    <property type="entry name" value="Bact_Sigma-Reg"/>
</dbReference>
<dbReference type="SMART" id="SM00304">
    <property type="entry name" value="HAMP"/>
    <property type="match status" value="1"/>
</dbReference>
<dbReference type="Pfam" id="PF07228">
    <property type="entry name" value="SpoIIE"/>
    <property type="match status" value="1"/>
</dbReference>
<gene>
    <name evidence="4" type="ORF">SAMN02745124_03674</name>
</gene>
<dbReference type="PANTHER" id="PTHR43156">
    <property type="entry name" value="STAGE II SPORULATION PROTEIN E-RELATED"/>
    <property type="match status" value="1"/>
</dbReference>
<reference evidence="4 5" key="1">
    <citation type="submission" date="2016-11" db="EMBL/GenBank/DDBJ databases">
        <authorList>
            <person name="Jaros S."/>
            <person name="Januszkiewicz K."/>
            <person name="Wedrychowicz H."/>
        </authorList>
    </citation>
    <scope>NUCLEOTIDE SEQUENCE [LARGE SCALE GENOMIC DNA]</scope>
    <source>
        <strain evidence="4 5">DSM 9705</strain>
    </source>
</reference>
<evidence type="ECO:0000259" key="3">
    <source>
        <dbReference type="PROSITE" id="PS50885"/>
    </source>
</evidence>
<dbReference type="GO" id="GO:0016020">
    <property type="term" value="C:membrane"/>
    <property type="evidence" value="ECO:0007669"/>
    <property type="project" value="InterPro"/>
</dbReference>
<dbReference type="InterPro" id="IPR003660">
    <property type="entry name" value="HAMP_dom"/>
</dbReference>
<dbReference type="GO" id="GO:0016791">
    <property type="term" value="F:phosphatase activity"/>
    <property type="evidence" value="ECO:0007669"/>
    <property type="project" value="TreeGrafter"/>
</dbReference>
<proteinExistence type="predicted"/>
<evidence type="ECO:0000313" key="4">
    <source>
        <dbReference type="EMBL" id="SHI07426.1"/>
    </source>
</evidence>
<keyword evidence="2" id="KW-0812">Transmembrane</keyword>
<dbReference type="Gene3D" id="6.10.340.10">
    <property type="match status" value="1"/>
</dbReference>
<evidence type="ECO:0000313" key="5">
    <source>
        <dbReference type="Proteomes" id="UP000184139"/>
    </source>
</evidence>
<dbReference type="CDD" id="cd06225">
    <property type="entry name" value="HAMP"/>
    <property type="match status" value="1"/>
</dbReference>
<dbReference type="OrthoDB" id="9802500at2"/>
<dbReference type="RefSeq" id="WP_073378367.1">
    <property type="nucleotide sequence ID" value="NZ_FQXS01000028.1"/>
</dbReference>
<name>A0A1M5Y617_9BACT</name>
<dbReference type="SUPFAM" id="SSF81606">
    <property type="entry name" value="PP2C-like"/>
    <property type="match status" value="1"/>
</dbReference>
<dbReference type="SMART" id="SM00331">
    <property type="entry name" value="PP2C_SIG"/>
    <property type="match status" value="1"/>
</dbReference>
<protein>
    <submittedName>
        <fullName evidence="4">HAMP domain-containing protein</fullName>
    </submittedName>
</protein>
<evidence type="ECO:0000256" key="1">
    <source>
        <dbReference type="ARBA" id="ARBA00022801"/>
    </source>
</evidence>
<dbReference type="SUPFAM" id="SSF158472">
    <property type="entry name" value="HAMP domain-like"/>
    <property type="match status" value="1"/>
</dbReference>
<keyword evidence="1" id="KW-0378">Hydrolase</keyword>
<feature type="transmembrane region" description="Helical" evidence="2">
    <location>
        <begin position="22"/>
        <end position="44"/>
    </location>
</feature>
<dbReference type="GO" id="GO:0007165">
    <property type="term" value="P:signal transduction"/>
    <property type="evidence" value="ECO:0007669"/>
    <property type="project" value="InterPro"/>
</dbReference>
<keyword evidence="2" id="KW-1133">Transmembrane helix</keyword>
<sequence>MKAIHFIPEIFRFSKLSLSSRITLYFAVFGLLIFYLTSIAWIFVSQKNLADSITRIVRTEISEMNVDESGDVWWNLINKEHHELRALSRTLANLTSSAHTILDTSIYGRAANNQPWQRLHLDEDDTVRVAPIDQAKVKDLSSHYEKRLVGSDSNLFLSSHKIALFVNITSPSDRGEYLYKVTIDKQGISCLLKNGVLNFIFISLGALIVFRIVAHFFAGRLVRPVTQLSEAATRVAEGDFSFQVPPVGDSEIGELRENFNKMIIGLRDIHRMRQLEVDVERAREFQQNFLPREIPNLANWDIATCFDPAKKVSGDFYDVFELPGKRLGLVIADVADKGIGPGLYMALIRSLIRVYSEQFFTAKATDVLQIGPRSGQKYRELQSKEQRVVQMTNEYFVRHHGQEGMFATLFFGVLEVESGDLVYINGGHEPLYIIGRNGIKQELAPTGPAVGVMADINYKAGKLQLAPGDTLFGFTDGVTEAMNSRDELFSRSRVQEILGQPINSSRELLDKIRQQVFSFEGNTSRSDDLTMLAIQRLI</sequence>
<feature type="transmembrane region" description="Helical" evidence="2">
    <location>
        <begin position="195"/>
        <end position="218"/>
    </location>
</feature>
<accession>A0A1M5Y617</accession>
<organism evidence="4 5">
    <name type="scientific">Desulfofustis glycolicus DSM 9705</name>
    <dbReference type="NCBI Taxonomy" id="1121409"/>
    <lineage>
        <taxon>Bacteria</taxon>
        <taxon>Pseudomonadati</taxon>
        <taxon>Thermodesulfobacteriota</taxon>
        <taxon>Desulfobulbia</taxon>
        <taxon>Desulfobulbales</taxon>
        <taxon>Desulfocapsaceae</taxon>
        <taxon>Desulfofustis</taxon>
    </lineage>
</organism>
<feature type="domain" description="HAMP" evidence="3">
    <location>
        <begin position="219"/>
        <end position="271"/>
    </location>
</feature>
<dbReference type="STRING" id="1121409.SAMN02745124_03674"/>
<dbReference type="AlphaFoldDB" id="A0A1M5Y617"/>
<dbReference type="PANTHER" id="PTHR43156:SF2">
    <property type="entry name" value="STAGE II SPORULATION PROTEIN E"/>
    <property type="match status" value="1"/>
</dbReference>
<dbReference type="PROSITE" id="PS50885">
    <property type="entry name" value="HAMP"/>
    <property type="match status" value="1"/>
</dbReference>